<dbReference type="Gene3D" id="2.60.40.3710">
    <property type="match status" value="1"/>
</dbReference>
<comment type="caution">
    <text evidence="9">The sequence shown here is derived from an EMBL/GenBank/DDBJ whole genome shotgun (WGS) entry which is preliminary data.</text>
</comment>
<dbReference type="PANTHER" id="PTHR30582">
    <property type="entry name" value="L,D-TRANSPEPTIDASE"/>
    <property type="match status" value="1"/>
</dbReference>
<sequence length="357" mass="38571">MTTKVAGGSVSSVTVVDGTGRPLAGTMRADGTSWVPSRPLEFGRTYTATVVAAATDGRRETRRTTFTTAARRSVPELGSGLYLFTGNTYGVAMPVVAEFVPGVPARDRAAVQRRLFVQSAPSQPGVWHWTASGAQAFYRPPAYWRPGTRIAVRLGLAGLRLSNGRQGTRDRSASITIGRPLSMLVDNRTKMMTVTRDGKVARRIPVSLGKRSTPSSSGTLVVMEKATSTIFDTRAELGPAEGYRTRISYAQRLTWGGEFIHSAPWSVGDQGRRNVSHGCVNIAPGHAAWLFRQTLIGDPVVVRGTETKITDGNGWTAWAMPWQEHIRSSALPVPEPLRSAGQTADVQVAQRVVTSRL</sequence>
<dbReference type="Gene3D" id="2.60.40.3780">
    <property type="match status" value="1"/>
</dbReference>
<dbReference type="InterPro" id="IPR038063">
    <property type="entry name" value="Transpep_catalytic_dom"/>
</dbReference>
<feature type="domain" description="L,D-TPase catalytic" evidence="8">
    <location>
        <begin position="181"/>
        <end position="303"/>
    </location>
</feature>
<dbReference type="InterPro" id="IPR005490">
    <property type="entry name" value="LD_TPept_cat_dom"/>
</dbReference>
<keyword evidence="5" id="KW-0012">Acyltransferase</keyword>
<evidence type="ECO:0000256" key="2">
    <source>
        <dbReference type="ARBA" id="ARBA00022679"/>
    </source>
</evidence>
<keyword evidence="4 7" id="KW-0573">Peptidoglycan synthesis</keyword>
<dbReference type="InterPro" id="IPR041280">
    <property type="entry name" value="Big_10"/>
</dbReference>
<evidence type="ECO:0000256" key="4">
    <source>
        <dbReference type="ARBA" id="ARBA00022984"/>
    </source>
</evidence>
<dbReference type="Gene3D" id="2.40.440.10">
    <property type="entry name" value="L,D-transpeptidase catalytic domain-like"/>
    <property type="match status" value="1"/>
</dbReference>
<dbReference type="CDD" id="cd16913">
    <property type="entry name" value="YkuD_like"/>
    <property type="match status" value="1"/>
</dbReference>
<reference evidence="10" key="1">
    <citation type="journal article" date="2019" name="Int. J. Syst. Evol. Microbiol.">
        <title>The Global Catalogue of Microorganisms (GCM) 10K type strain sequencing project: providing services to taxonomists for standard genome sequencing and annotation.</title>
        <authorList>
            <consortium name="The Broad Institute Genomics Platform"/>
            <consortium name="The Broad Institute Genome Sequencing Center for Infectious Disease"/>
            <person name="Wu L."/>
            <person name="Ma J."/>
        </authorList>
    </citation>
    <scope>NUCLEOTIDE SEQUENCE [LARGE SCALE GENOMIC DNA]</scope>
    <source>
        <strain evidence="10">JCM 3367</strain>
    </source>
</reference>
<evidence type="ECO:0000259" key="8">
    <source>
        <dbReference type="PROSITE" id="PS52029"/>
    </source>
</evidence>
<proteinExistence type="predicted"/>
<keyword evidence="2" id="KW-0808">Transferase</keyword>
<evidence type="ECO:0000256" key="6">
    <source>
        <dbReference type="ARBA" id="ARBA00023316"/>
    </source>
</evidence>
<evidence type="ECO:0000256" key="5">
    <source>
        <dbReference type="ARBA" id="ARBA00023315"/>
    </source>
</evidence>
<name>A0ABP6AV10_9ACTN</name>
<evidence type="ECO:0000313" key="9">
    <source>
        <dbReference type="EMBL" id="GAA2523393.1"/>
    </source>
</evidence>
<keyword evidence="6 7" id="KW-0961">Cell wall biogenesis/degradation</keyword>
<evidence type="ECO:0000256" key="3">
    <source>
        <dbReference type="ARBA" id="ARBA00022960"/>
    </source>
</evidence>
<dbReference type="PANTHER" id="PTHR30582:SF2">
    <property type="entry name" value="L,D-TRANSPEPTIDASE YCIB-RELATED"/>
    <property type="match status" value="1"/>
</dbReference>
<organism evidence="9 10">
    <name type="scientific">Pilimelia columellifera subsp. columellifera</name>
    <dbReference type="NCBI Taxonomy" id="706583"/>
    <lineage>
        <taxon>Bacteria</taxon>
        <taxon>Bacillati</taxon>
        <taxon>Actinomycetota</taxon>
        <taxon>Actinomycetes</taxon>
        <taxon>Micromonosporales</taxon>
        <taxon>Micromonosporaceae</taxon>
        <taxon>Pilimelia</taxon>
    </lineage>
</organism>
<feature type="active site" description="Nucleophile" evidence="7">
    <location>
        <position position="279"/>
    </location>
</feature>
<accession>A0ABP6AV10</accession>
<evidence type="ECO:0000256" key="1">
    <source>
        <dbReference type="ARBA" id="ARBA00004752"/>
    </source>
</evidence>
<dbReference type="EMBL" id="BAAARY010000009">
    <property type="protein sequence ID" value="GAA2523393.1"/>
    <property type="molecule type" value="Genomic_DNA"/>
</dbReference>
<protein>
    <submittedName>
        <fullName evidence="9">Ig-like domain-containing protein</fullName>
    </submittedName>
</protein>
<evidence type="ECO:0000313" key="10">
    <source>
        <dbReference type="Proteomes" id="UP001499978"/>
    </source>
</evidence>
<keyword evidence="10" id="KW-1185">Reference proteome</keyword>
<dbReference type="Proteomes" id="UP001499978">
    <property type="component" value="Unassembled WGS sequence"/>
</dbReference>
<dbReference type="SUPFAM" id="SSF141523">
    <property type="entry name" value="L,D-transpeptidase catalytic domain-like"/>
    <property type="match status" value="1"/>
</dbReference>
<dbReference type="PROSITE" id="PS52029">
    <property type="entry name" value="LD_TPASE"/>
    <property type="match status" value="1"/>
</dbReference>
<gene>
    <name evidence="9" type="ORF">GCM10010201_22110</name>
</gene>
<feature type="active site" description="Proton donor/acceptor" evidence="7">
    <location>
        <position position="261"/>
    </location>
</feature>
<comment type="pathway">
    <text evidence="1 7">Cell wall biogenesis; peptidoglycan biosynthesis.</text>
</comment>
<dbReference type="InterPro" id="IPR050979">
    <property type="entry name" value="LD-transpeptidase"/>
</dbReference>
<dbReference type="Pfam" id="PF03734">
    <property type="entry name" value="YkuD"/>
    <property type="match status" value="1"/>
</dbReference>
<evidence type="ECO:0000256" key="7">
    <source>
        <dbReference type="PROSITE-ProRule" id="PRU01373"/>
    </source>
</evidence>
<keyword evidence="3 7" id="KW-0133">Cell shape</keyword>
<dbReference type="Pfam" id="PF17964">
    <property type="entry name" value="Big_10"/>
    <property type="match status" value="1"/>
</dbReference>